<organism evidence="2 3">
    <name type="scientific">Micrococcus endophyticus</name>
    <dbReference type="NCBI Taxonomy" id="455343"/>
    <lineage>
        <taxon>Bacteria</taxon>
        <taxon>Bacillati</taxon>
        <taxon>Actinomycetota</taxon>
        <taxon>Actinomycetes</taxon>
        <taxon>Micrococcales</taxon>
        <taxon>Micrococcaceae</taxon>
        <taxon>Micrococcus</taxon>
    </lineage>
</organism>
<comment type="caution">
    <text evidence="2">The sequence shown here is derived from an EMBL/GenBank/DDBJ whole genome shotgun (WGS) entry which is preliminary data.</text>
</comment>
<keyword evidence="3" id="KW-1185">Reference proteome</keyword>
<evidence type="ECO:0000313" key="2">
    <source>
        <dbReference type="EMBL" id="MBB5849649.1"/>
    </source>
</evidence>
<keyword evidence="1" id="KW-1133">Transmembrane helix</keyword>
<dbReference type="Proteomes" id="UP000567246">
    <property type="component" value="Unassembled WGS sequence"/>
</dbReference>
<feature type="transmembrane region" description="Helical" evidence="1">
    <location>
        <begin position="40"/>
        <end position="62"/>
    </location>
</feature>
<accession>A0A7W9JL32</accession>
<evidence type="ECO:0000313" key="3">
    <source>
        <dbReference type="Proteomes" id="UP000567246"/>
    </source>
</evidence>
<name>A0A7W9JL32_9MICC</name>
<reference evidence="2 3" key="1">
    <citation type="submission" date="2020-08" db="EMBL/GenBank/DDBJ databases">
        <title>Sequencing the genomes of 1000 actinobacteria strains.</title>
        <authorList>
            <person name="Klenk H.-P."/>
        </authorList>
    </citation>
    <scope>NUCLEOTIDE SEQUENCE [LARGE SCALE GENOMIC DNA]</scope>
    <source>
        <strain evidence="2 3">DSM 17945</strain>
    </source>
</reference>
<dbReference type="AlphaFoldDB" id="A0A7W9JL32"/>
<evidence type="ECO:0000256" key="1">
    <source>
        <dbReference type="SAM" id="Phobius"/>
    </source>
</evidence>
<sequence length="70" mass="7346">MSWRCILLGSVGCAVAVGLHLLAYADRAHAGPWLLADAALWGFMVLLGNITQAAVVPAARWVDPGSDDVD</sequence>
<dbReference type="RefSeq" id="WP_246416952.1">
    <property type="nucleotide sequence ID" value="NZ_BAABAG010000018.1"/>
</dbReference>
<gene>
    <name evidence="2" type="ORF">HDA33_002213</name>
</gene>
<protein>
    <submittedName>
        <fullName evidence="2">Uncharacterized protein</fullName>
    </submittedName>
</protein>
<keyword evidence="1" id="KW-0812">Transmembrane</keyword>
<keyword evidence="1" id="KW-0472">Membrane</keyword>
<proteinExistence type="predicted"/>
<dbReference type="EMBL" id="JACHMW010000001">
    <property type="protein sequence ID" value="MBB5849649.1"/>
    <property type="molecule type" value="Genomic_DNA"/>
</dbReference>